<organism evidence="2 3">
    <name type="scientific">Oceanisphaera ostreae</name>
    <dbReference type="NCBI Taxonomy" id="914151"/>
    <lineage>
        <taxon>Bacteria</taxon>
        <taxon>Pseudomonadati</taxon>
        <taxon>Pseudomonadota</taxon>
        <taxon>Gammaproteobacteria</taxon>
        <taxon>Aeromonadales</taxon>
        <taxon>Aeromonadaceae</taxon>
        <taxon>Oceanisphaera</taxon>
    </lineage>
</organism>
<sequence>MSTRANASYTETLTLAQNPYLYYSLQNLSQSKELSRLPKSLKVLIENLLRNLDGDTVSEEDIAVMAAWLQQGESSR</sequence>
<dbReference type="InterPro" id="IPR036008">
    <property type="entry name" value="Aconitase_4Fe-4S_dom"/>
</dbReference>
<dbReference type="SUPFAM" id="SSF53732">
    <property type="entry name" value="Aconitase iron-sulfur domain"/>
    <property type="match status" value="1"/>
</dbReference>
<evidence type="ECO:0000313" key="2">
    <source>
        <dbReference type="EMBL" id="MFD1007181.1"/>
    </source>
</evidence>
<dbReference type="InterPro" id="IPR015931">
    <property type="entry name" value="Acnase/IPM_dHydase_lsu_aba_1/3"/>
</dbReference>
<dbReference type="Gene3D" id="3.30.499.10">
    <property type="entry name" value="Aconitase, domain 3"/>
    <property type="match status" value="1"/>
</dbReference>
<protein>
    <recommendedName>
        <fullName evidence="4">Aconitate hydratase</fullName>
    </recommendedName>
</protein>
<evidence type="ECO:0000256" key="1">
    <source>
        <dbReference type="ARBA" id="ARBA00023004"/>
    </source>
</evidence>
<keyword evidence="1" id="KW-0408">Iron</keyword>
<gene>
    <name evidence="2" type="ORF">ACFQ1C_03280</name>
</gene>
<evidence type="ECO:0000313" key="3">
    <source>
        <dbReference type="Proteomes" id="UP001597048"/>
    </source>
</evidence>
<evidence type="ECO:0008006" key="4">
    <source>
        <dbReference type="Google" id="ProtNLM"/>
    </source>
</evidence>
<comment type="caution">
    <text evidence="2">The sequence shown here is derived from an EMBL/GenBank/DDBJ whole genome shotgun (WGS) entry which is preliminary data.</text>
</comment>
<dbReference type="RefSeq" id="WP_379557104.1">
    <property type="nucleotide sequence ID" value="NZ_JBHTJS010000007.1"/>
</dbReference>
<accession>A0ABW3KGN6</accession>
<dbReference type="Proteomes" id="UP001597048">
    <property type="component" value="Unassembled WGS sequence"/>
</dbReference>
<dbReference type="EMBL" id="JBHTJS010000007">
    <property type="protein sequence ID" value="MFD1007181.1"/>
    <property type="molecule type" value="Genomic_DNA"/>
</dbReference>
<name>A0ABW3KGN6_9GAMM</name>
<keyword evidence="3" id="KW-1185">Reference proteome</keyword>
<proteinExistence type="predicted"/>
<reference evidence="3" key="1">
    <citation type="journal article" date="2019" name="Int. J. Syst. Evol. Microbiol.">
        <title>The Global Catalogue of Microorganisms (GCM) 10K type strain sequencing project: providing services to taxonomists for standard genome sequencing and annotation.</title>
        <authorList>
            <consortium name="The Broad Institute Genomics Platform"/>
            <consortium name="The Broad Institute Genome Sequencing Center for Infectious Disease"/>
            <person name="Wu L."/>
            <person name="Ma J."/>
        </authorList>
    </citation>
    <scope>NUCLEOTIDE SEQUENCE [LARGE SCALE GENOMIC DNA]</scope>
    <source>
        <strain evidence="3">CCUG 60525</strain>
    </source>
</reference>